<dbReference type="PANTHER" id="PTHR30118">
    <property type="entry name" value="HTH-TYPE TRANSCRIPTIONAL REGULATOR LEUO-RELATED"/>
    <property type="match status" value="1"/>
</dbReference>
<organism evidence="7 8">
    <name type="scientific">Labrys neptuniae</name>
    <dbReference type="NCBI Taxonomy" id="376174"/>
    <lineage>
        <taxon>Bacteria</taxon>
        <taxon>Pseudomonadati</taxon>
        <taxon>Pseudomonadota</taxon>
        <taxon>Alphaproteobacteria</taxon>
        <taxon>Hyphomicrobiales</taxon>
        <taxon>Xanthobacteraceae</taxon>
        <taxon>Labrys</taxon>
    </lineage>
</organism>
<evidence type="ECO:0000313" key="7">
    <source>
        <dbReference type="EMBL" id="MFC2252939.1"/>
    </source>
</evidence>
<keyword evidence="2" id="KW-0536">Nodulation</keyword>
<dbReference type="InterPro" id="IPR000847">
    <property type="entry name" value="LysR_HTH_N"/>
</dbReference>
<dbReference type="PANTHER" id="PTHR30118:SF15">
    <property type="entry name" value="TRANSCRIPTIONAL REGULATORY PROTEIN"/>
    <property type="match status" value="1"/>
</dbReference>
<dbReference type="InterPro" id="IPR050389">
    <property type="entry name" value="LysR-type_TF"/>
</dbReference>
<keyword evidence="5" id="KW-0804">Transcription</keyword>
<dbReference type="InterPro" id="IPR036388">
    <property type="entry name" value="WH-like_DNA-bd_sf"/>
</dbReference>
<evidence type="ECO:0000256" key="2">
    <source>
        <dbReference type="ARBA" id="ARBA00022458"/>
    </source>
</evidence>
<dbReference type="SUPFAM" id="SSF53850">
    <property type="entry name" value="Periplasmic binding protein-like II"/>
    <property type="match status" value="1"/>
</dbReference>
<dbReference type="Pfam" id="PF03466">
    <property type="entry name" value="LysR_substrate"/>
    <property type="match status" value="1"/>
</dbReference>
<dbReference type="SUPFAM" id="SSF46785">
    <property type="entry name" value="Winged helix' DNA-binding domain"/>
    <property type="match status" value="1"/>
</dbReference>
<sequence length="338" mass="36738">MSRINHFDLRSFDLNLLVAFDALMQERSVTRAATRLKIGQPAMSHTLSTLRALLLDELFIRVGTVMQPTAYAFALAEPVRVALAQIQAALHAPSTFDPATEERTFRLGFSSEVELLLIPEITARLRQAAPGVRLLSRQAGSDEVHRLLDEGTLDLAVGCFQAVAQRHKAQFLFEQALSCVFNPGRLDIAMPIGLADYLALPHALVTLTDSLQGCLEAALDAIDAKLNVVSASSEFLSVLATVAASPTITTIPTRMAQLYGPRFGLAAGPAPLDLALPAVSMVWSARLDQDPASSWFRTEVADTLLAFEEAAENPPKQTRRTELTLELAGQGLRKERAR</sequence>
<keyword evidence="3" id="KW-0805">Transcription regulation</keyword>
<comment type="caution">
    <text evidence="7">The sequence shown here is derived from an EMBL/GenBank/DDBJ whole genome shotgun (WGS) entry which is preliminary data.</text>
</comment>
<proteinExistence type="inferred from homology"/>
<name>A0ABV6ZL76_9HYPH</name>
<comment type="similarity">
    <text evidence="1">Belongs to the LysR transcriptional regulatory family.</text>
</comment>
<dbReference type="EMBL" id="JBHGPK010000014">
    <property type="protein sequence ID" value="MFC2252939.1"/>
    <property type="molecule type" value="Genomic_DNA"/>
</dbReference>
<dbReference type="Gene3D" id="3.40.190.10">
    <property type="entry name" value="Periplasmic binding protein-like II"/>
    <property type="match status" value="2"/>
</dbReference>
<dbReference type="InterPro" id="IPR005119">
    <property type="entry name" value="LysR_subst-bd"/>
</dbReference>
<evidence type="ECO:0000256" key="5">
    <source>
        <dbReference type="ARBA" id="ARBA00023163"/>
    </source>
</evidence>
<dbReference type="InterPro" id="IPR036390">
    <property type="entry name" value="WH_DNA-bd_sf"/>
</dbReference>
<evidence type="ECO:0000313" key="8">
    <source>
        <dbReference type="Proteomes" id="UP001595190"/>
    </source>
</evidence>
<dbReference type="Proteomes" id="UP001595190">
    <property type="component" value="Unassembled WGS sequence"/>
</dbReference>
<accession>A0ABV6ZL76</accession>
<reference evidence="7 8" key="1">
    <citation type="submission" date="2024-09" db="EMBL/GenBank/DDBJ databases">
        <title>Description of Labrys sedimenti sp. nov., isolated from a diclofenac-degrading enrichment culture, and genome-based reclassification of Labrys portucalensis as a later heterotypic synonym of Labrys neptuniae.</title>
        <authorList>
            <person name="Tancsics A."/>
            <person name="Csepanyi A."/>
        </authorList>
    </citation>
    <scope>NUCLEOTIDE SEQUENCE [LARGE SCALE GENOMIC DNA]</scope>
    <source>
        <strain evidence="7 8">LMG 23412</strain>
    </source>
</reference>
<evidence type="ECO:0000256" key="3">
    <source>
        <dbReference type="ARBA" id="ARBA00023015"/>
    </source>
</evidence>
<dbReference type="RefSeq" id="WP_394313645.1">
    <property type="nucleotide sequence ID" value="NZ_JBHGPK010000014.1"/>
</dbReference>
<dbReference type="Gene3D" id="1.10.10.10">
    <property type="entry name" value="Winged helix-like DNA-binding domain superfamily/Winged helix DNA-binding domain"/>
    <property type="match status" value="1"/>
</dbReference>
<dbReference type="PROSITE" id="PS50931">
    <property type="entry name" value="HTH_LYSR"/>
    <property type="match status" value="1"/>
</dbReference>
<dbReference type="Pfam" id="PF00126">
    <property type="entry name" value="HTH_1"/>
    <property type="match status" value="1"/>
</dbReference>
<protein>
    <submittedName>
        <fullName evidence="7">LysR family transcriptional regulator</fullName>
    </submittedName>
</protein>
<evidence type="ECO:0000256" key="1">
    <source>
        <dbReference type="ARBA" id="ARBA00009437"/>
    </source>
</evidence>
<evidence type="ECO:0000259" key="6">
    <source>
        <dbReference type="PROSITE" id="PS50931"/>
    </source>
</evidence>
<gene>
    <name evidence="7" type="ORF">ACETRX_25100</name>
</gene>
<feature type="domain" description="HTH lysR-type" evidence="6">
    <location>
        <begin position="12"/>
        <end position="69"/>
    </location>
</feature>
<keyword evidence="4" id="KW-0238">DNA-binding</keyword>
<evidence type="ECO:0000256" key="4">
    <source>
        <dbReference type="ARBA" id="ARBA00023125"/>
    </source>
</evidence>